<name>A0A0G0NH49_9BACT</name>
<evidence type="ECO:0008006" key="4">
    <source>
        <dbReference type="Google" id="ProtNLM"/>
    </source>
</evidence>
<sequence length="508" mass="58778">MKAIPKIPPSLKNPIKLERLLKTKPENYWIERGEKRAIELFHLMSKRVPAYKDFLKKNRIDPGRIKTIKDFKNVPFIDKNNYIRSYPLESLCWDGNIKGRSWIISATSGSTGELTYFPHEEDQDWQYALEAELYLRANFQIHKKSTLYIVGFMMGAWIGGVFTYTAIRLLAKRGGYKISVITPGIDKIGIINAVKKLGHHFDQIIIGSYGPFLKDVLDDGVRLGLNWKEYNLGFIFSAEGFSEEVRDYVLRIAGNKNTYTATLNHYGTVDFGFMSYETPVSILARRIAIKNRNIYKDLFGDTIKLPTFTQVFPEQLYFEEVDGVLVGSGYGGLPLVRYDLKDIGGVYGFEELKTLFKDNGVDILKKIKEVGITDTVWNLPFVYVFERNDFMVKFYLCDVYPETIKKALQHPELEKLVTGKFTMMIKFDESKDQYLEINTELKADIKETKELKSRVAKIIANQLLKENKGYGEVYKQIGGRAIPHVVFWPYEHPQYFRQGIKQKWVKKE</sequence>
<organism evidence="2 3">
    <name type="scientific">Candidatus Woesebacteria bacterium GW2011_GWB1_38_8</name>
    <dbReference type="NCBI Taxonomy" id="1618570"/>
    <lineage>
        <taxon>Bacteria</taxon>
        <taxon>Candidatus Woeseibacteriota</taxon>
    </lineage>
</organism>
<dbReference type="Gene3D" id="3.40.50.12780">
    <property type="entry name" value="N-terminal domain of ligase-like"/>
    <property type="match status" value="1"/>
</dbReference>
<dbReference type="STRING" id="1618570.UT08_C0009G0043"/>
<proteinExistence type="predicted"/>
<keyword evidence="1" id="KW-0472">Membrane</keyword>
<gene>
    <name evidence="2" type="ORF">UT08_C0009G0043</name>
</gene>
<keyword evidence="1" id="KW-1133">Transmembrane helix</keyword>
<dbReference type="EMBL" id="LBVL01000009">
    <property type="protein sequence ID" value="KKQ85209.1"/>
    <property type="molecule type" value="Genomic_DNA"/>
</dbReference>
<accession>A0A0G0NH49</accession>
<keyword evidence="1" id="KW-0812">Transmembrane</keyword>
<evidence type="ECO:0000256" key="1">
    <source>
        <dbReference type="SAM" id="Phobius"/>
    </source>
</evidence>
<protein>
    <recommendedName>
        <fullName evidence="4">Phenylacetate-CoA ligase</fullName>
    </recommendedName>
</protein>
<dbReference type="Proteomes" id="UP000034081">
    <property type="component" value="Unassembled WGS sequence"/>
</dbReference>
<comment type="caution">
    <text evidence="2">The sequence shown here is derived from an EMBL/GenBank/DDBJ whole genome shotgun (WGS) entry which is preliminary data.</text>
</comment>
<evidence type="ECO:0000313" key="3">
    <source>
        <dbReference type="Proteomes" id="UP000034081"/>
    </source>
</evidence>
<dbReference type="InterPro" id="IPR042099">
    <property type="entry name" value="ANL_N_sf"/>
</dbReference>
<dbReference type="AlphaFoldDB" id="A0A0G0NH49"/>
<reference evidence="2 3" key="1">
    <citation type="journal article" date="2015" name="Nature">
        <title>rRNA introns, odd ribosomes, and small enigmatic genomes across a large radiation of phyla.</title>
        <authorList>
            <person name="Brown C.T."/>
            <person name="Hug L.A."/>
            <person name="Thomas B.C."/>
            <person name="Sharon I."/>
            <person name="Castelle C.J."/>
            <person name="Singh A."/>
            <person name="Wilkins M.J."/>
            <person name="Williams K.H."/>
            <person name="Banfield J.F."/>
        </authorList>
    </citation>
    <scope>NUCLEOTIDE SEQUENCE [LARGE SCALE GENOMIC DNA]</scope>
</reference>
<dbReference type="PANTHER" id="PTHR43845:SF1">
    <property type="entry name" value="BLR5969 PROTEIN"/>
    <property type="match status" value="1"/>
</dbReference>
<dbReference type="PANTHER" id="PTHR43845">
    <property type="entry name" value="BLR5969 PROTEIN"/>
    <property type="match status" value="1"/>
</dbReference>
<evidence type="ECO:0000313" key="2">
    <source>
        <dbReference type="EMBL" id="KKQ85209.1"/>
    </source>
</evidence>
<feature type="transmembrane region" description="Helical" evidence="1">
    <location>
        <begin position="146"/>
        <end position="167"/>
    </location>
</feature>